<dbReference type="InterPro" id="IPR033414">
    <property type="entry name" value="Sensor_dom"/>
</dbReference>
<keyword evidence="2" id="KW-0812">Transmembrane</keyword>
<comment type="caution">
    <text evidence="4">The sequence shown here is derived from an EMBL/GenBank/DDBJ whole genome shotgun (WGS) entry which is preliminary data.</text>
</comment>
<dbReference type="Proteomes" id="UP001150830">
    <property type="component" value="Unassembled WGS sequence"/>
</dbReference>
<accession>A0A9X3EFU8</accession>
<keyword evidence="5" id="KW-1185">Reference proteome</keyword>
<feature type="transmembrane region" description="Helical" evidence="2">
    <location>
        <begin position="148"/>
        <end position="171"/>
    </location>
</feature>
<evidence type="ECO:0000259" key="3">
    <source>
        <dbReference type="Pfam" id="PF17149"/>
    </source>
</evidence>
<name>A0A9X3EFU8_9GAMM</name>
<sequence length="594" mass="68646">MPTDFWPALSSRTGRYLLTRALWMSFVITLVMFAYILLSEFDRGRQQIHHDLQQIENSYQSSLSLSLWNFDADQVQIQLQGILNFPGVHYVQIESRDLGLLQAGERPAQIDESFQFALKYHDQDLNIELGNVTVLASYADLYTQLKEIALRILLVQLLKTVTISLVLLSLIHRLITRHLLSLAIWARQFGLDTLDQLPDIGNRSEVPDELSTLVNAISRMQTDLRTDIRRREEAEQEVRDTRNHLGIAIENSSMGFGRYNATTNQLEANNHLCQQLRISRDELLIRPSPFHTLIERIEGNAAIEQKERINQLLQGRVQRIHGEITLRKFNDQLGVFDITIQTVSYIDNRPCEILICSIDKSREQQAIKQVHDLSATLESRINRTTEILQHDLQTIRSAYERLKYDYERLKISRTDDNRYRFLQFIADALAHEENLQPDNAGHCRILYTRQALELLANQHHNDFDLAAQIHDWHQQNQNQFLDCKLKLPYSMVLSATPSLFTFLLNWLTHEQLLGHSRANTSVMISLRLHGPRLQMSIELKNPALHPSNRSAEANHLLQLSQHLVSLKTRGNLSSTSEHGRWILLLDAHLEELSV</sequence>
<dbReference type="AlphaFoldDB" id="A0A9X3EFU8"/>
<keyword evidence="1" id="KW-0175">Coiled coil</keyword>
<keyword evidence="2" id="KW-1133">Transmembrane helix</keyword>
<dbReference type="RefSeq" id="WP_283171821.1">
    <property type="nucleotide sequence ID" value="NZ_JAPNOA010000003.1"/>
</dbReference>
<proteinExistence type="predicted"/>
<feature type="domain" description="Periplasmic sensor" evidence="3">
    <location>
        <begin position="41"/>
        <end position="145"/>
    </location>
</feature>
<feature type="coiled-coil region" evidence="1">
    <location>
        <begin position="217"/>
        <end position="251"/>
    </location>
</feature>
<dbReference type="SUPFAM" id="SSF55785">
    <property type="entry name" value="PYP-like sensor domain (PAS domain)"/>
    <property type="match status" value="1"/>
</dbReference>
<evidence type="ECO:0000313" key="4">
    <source>
        <dbReference type="EMBL" id="MCY0963601.1"/>
    </source>
</evidence>
<gene>
    <name evidence="4" type="ORF">OUO13_00115</name>
</gene>
<dbReference type="InterPro" id="IPR035965">
    <property type="entry name" value="PAS-like_dom_sf"/>
</dbReference>
<evidence type="ECO:0000256" key="1">
    <source>
        <dbReference type="SAM" id="Coils"/>
    </source>
</evidence>
<dbReference type="Pfam" id="PF17149">
    <property type="entry name" value="CHASE5"/>
    <property type="match status" value="1"/>
</dbReference>
<keyword evidence="2" id="KW-0472">Membrane</keyword>
<protein>
    <recommendedName>
        <fullName evidence="3">Periplasmic sensor domain-containing protein</fullName>
    </recommendedName>
</protein>
<evidence type="ECO:0000256" key="2">
    <source>
        <dbReference type="SAM" id="Phobius"/>
    </source>
</evidence>
<dbReference type="EMBL" id="JAPNOA010000003">
    <property type="protein sequence ID" value="MCY0963601.1"/>
    <property type="molecule type" value="Genomic_DNA"/>
</dbReference>
<dbReference type="Gene3D" id="6.10.340.10">
    <property type="match status" value="1"/>
</dbReference>
<evidence type="ECO:0000313" key="5">
    <source>
        <dbReference type="Proteomes" id="UP001150830"/>
    </source>
</evidence>
<organism evidence="4 5">
    <name type="scientific">Parathalassolituus penaei</name>
    <dbReference type="NCBI Taxonomy" id="2997323"/>
    <lineage>
        <taxon>Bacteria</taxon>
        <taxon>Pseudomonadati</taxon>
        <taxon>Pseudomonadota</taxon>
        <taxon>Gammaproteobacteria</taxon>
        <taxon>Oceanospirillales</taxon>
        <taxon>Oceanospirillaceae</taxon>
        <taxon>Parathalassolituus</taxon>
    </lineage>
</organism>
<feature type="transmembrane region" description="Helical" evidence="2">
    <location>
        <begin position="20"/>
        <end position="38"/>
    </location>
</feature>
<dbReference type="Gene3D" id="3.30.450.20">
    <property type="entry name" value="PAS domain"/>
    <property type="match status" value="1"/>
</dbReference>
<reference evidence="4" key="1">
    <citation type="submission" date="2022-11" db="EMBL/GenBank/DDBJ databases">
        <title>Parathalassolutuus dongxingensis gen. nov., sp. nov., a novel member of family Oceanospirillaceae isolated from a coastal shrimp pond in Guangxi, China.</title>
        <authorList>
            <person name="Chen H."/>
        </authorList>
    </citation>
    <scope>NUCLEOTIDE SEQUENCE</scope>
    <source>
        <strain evidence="4">G-43</strain>
    </source>
</reference>